<dbReference type="PANTHER" id="PTHR10000">
    <property type="entry name" value="PHOSPHOSERINE PHOSPHATASE"/>
    <property type="match status" value="1"/>
</dbReference>
<dbReference type="Gene3D" id="3.30.1240.10">
    <property type="match status" value="1"/>
</dbReference>
<dbReference type="AlphaFoldDB" id="A0A6V8Q0L8"/>
<dbReference type="InterPro" id="IPR023214">
    <property type="entry name" value="HAD_sf"/>
</dbReference>
<dbReference type="SUPFAM" id="SSF56784">
    <property type="entry name" value="HAD-like"/>
    <property type="match status" value="1"/>
</dbReference>
<reference evidence="1 2" key="1">
    <citation type="journal article" date="2020" name="Front. Microbiol.">
        <title>Single-cell genomics of novel Actinobacteria with the Wood-Ljungdahl pathway discovered in a serpentinizing system.</title>
        <authorList>
            <person name="Merino N."/>
            <person name="Kawai M."/>
            <person name="Boyd E.S."/>
            <person name="Colman D.R."/>
            <person name="McGlynn S.E."/>
            <person name="Nealson K.H."/>
            <person name="Kurokawa K."/>
            <person name="Hongoh Y."/>
        </authorList>
    </citation>
    <scope>NUCLEOTIDE SEQUENCE [LARGE SCALE GENOMIC DNA]</scope>
    <source>
        <strain evidence="1 2">S44</strain>
    </source>
</reference>
<dbReference type="GO" id="GO:0016791">
    <property type="term" value="F:phosphatase activity"/>
    <property type="evidence" value="ECO:0007669"/>
    <property type="project" value="TreeGrafter"/>
</dbReference>
<dbReference type="GO" id="GO:0000287">
    <property type="term" value="F:magnesium ion binding"/>
    <property type="evidence" value="ECO:0007669"/>
    <property type="project" value="TreeGrafter"/>
</dbReference>
<comment type="caution">
    <text evidence="1">The sequence shown here is derived from an EMBL/GenBank/DDBJ whole genome shotgun (WGS) entry which is preliminary data.</text>
</comment>
<evidence type="ECO:0000313" key="1">
    <source>
        <dbReference type="EMBL" id="GFP38137.1"/>
    </source>
</evidence>
<name>A0A6V8Q0L8_9ACTN</name>
<dbReference type="GO" id="GO:0005829">
    <property type="term" value="C:cytosol"/>
    <property type="evidence" value="ECO:0007669"/>
    <property type="project" value="TreeGrafter"/>
</dbReference>
<proteinExistence type="predicted"/>
<dbReference type="Pfam" id="PF08282">
    <property type="entry name" value="Hydrolase_3"/>
    <property type="match status" value="1"/>
</dbReference>
<dbReference type="Proteomes" id="UP000561271">
    <property type="component" value="Unassembled WGS sequence"/>
</dbReference>
<evidence type="ECO:0000313" key="2">
    <source>
        <dbReference type="Proteomes" id="UP000561271"/>
    </source>
</evidence>
<accession>A0A6V8Q0L8</accession>
<dbReference type="EMBL" id="BLSC01000354">
    <property type="protein sequence ID" value="GFP38137.1"/>
    <property type="molecule type" value="Genomic_DNA"/>
</dbReference>
<protein>
    <submittedName>
        <fullName evidence="1">5-amino-6-(5-phospho-D-ribitylamino)uracil phosphatase</fullName>
    </submittedName>
</protein>
<organism evidence="1 2">
    <name type="scientific">Candidatus Hakubella thermalkaliphila</name>
    <dbReference type="NCBI Taxonomy" id="2754717"/>
    <lineage>
        <taxon>Bacteria</taxon>
        <taxon>Bacillati</taxon>
        <taxon>Actinomycetota</taxon>
        <taxon>Actinomycetota incertae sedis</taxon>
        <taxon>Candidatus Hakubellales</taxon>
        <taxon>Candidatus Hakubellaceae</taxon>
        <taxon>Candidatus Hakubella</taxon>
    </lineage>
</organism>
<sequence>MKVNAVGDLAVFLETAPTKLTIINGEARLAEIKSALLERYGNELAIVISRPNFLEIADRLATKGQALSILAEMLDIPREQVAAVGDSYNDLDMILYAGFGVAVANAREEIKSVADIITAKNTDHGVAVFIRQYLFDEKEEIF</sequence>
<dbReference type="Gene3D" id="3.40.50.1000">
    <property type="entry name" value="HAD superfamily/HAD-like"/>
    <property type="match status" value="1"/>
</dbReference>
<gene>
    <name evidence="1" type="ORF">HKBW3S44_01817</name>
</gene>
<dbReference type="PANTHER" id="PTHR10000:SF8">
    <property type="entry name" value="HAD SUPERFAMILY HYDROLASE-LIKE, TYPE 3"/>
    <property type="match status" value="1"/>
</dbReference>
<dbReference type="InterPro" id="IPR036412">
    <property type="entry name" value="HAD-like_sf"/>
</dbReference>